<dbReference type="Gene3D" id="3.80.10.10">
    <property type="entry name" value="Ribonuclease Inhibitor"/>
    <property type="match status" value="1"/>
</dbReference>
<keyword evidence="4" id="KW-0677">Repeat</keyword>
<dbReference type="GO" id="GO:0006913">
    <property type="term" value="P:nucleocytoplasmic transport"/>
    <property type="evidence" value="ECO:0007669"/>
    <property type="project" value="TreeGrafter"/>
</dbReference>
<dbReference type="SUPFAM" id="SSF52047">
    <property type="entry name" value="RNI-like"/>
    <property type="match status" value="1"/>
</dbReference>
<name>A0A7S1SMD4_9CHLO</name>
<dbReference type="InterPro" id="IPR027038">
    <property type="entry name" value="RanGap"/>
</dbReference>
<reference evidence="6" key="1">
    <citation type="submission" date="2021-01" db="EMBL/GenBank/DDBJ databases">
        <authorList>
            <person name="Corre E."/>
            <person name="Pelletier E."/>
            <person name="Niang G."/>
            <person name="Scheremetjew M."/>
            <person name="Finn R."/>
            <person name="Kale V."/>
            <person name="Holt S."/>
            <person name="Cochrane G."/>
            <person name="Meng A."/>
            <person name="Brown T."/>
            <person name="Cohen L."/>
        </authorList>
    </citation>
    <scope>NUCLEOTIDE SEQUENCE</scope>
    <source>
        <strain evidence="6">PLY429</strain>
    </source>
</reference>
<dbReference type="GO" id="GO:0048471">
    <property type="term" value="C:perinuclear region of cytoplasm"/>
    <property type="evidence" value="ECO:0007669"/>
    <property type="project" value="TreeGrafter"/>
</dbReference>
<feature type="compositionally biased region" description="Basic and acidic residues" evidence="5">
    <location>
        <begin position="88"/>
        <end position="100"/>
    </location>
</feature>
<dbReference type="SMART" id="SM00368">
    <property type="entry name" value="LRR_RI"/>
    <property type="match status" value="4"/>
</dbReference>
<dbReference type="PANTHER" id="PTHR24113:SF12">
    <property type="entry name" value="RAN GTPASE-ACTIVATING PROTEIN 1"/>
    <property type="match status" value="1"/>
</dbReference>
<proteinExistence type="predicted"/>
<evidence type="ECO:0000256" key="2">
    <source>
        <dbReference type="ARBA" id="ARBA00022468"/>
    </source>
</evidence>
<dbReference type="PANTHER" id="PTHR24113">
    <property type="entry name" value="RAN GTPASE-ACTIVATING PROTEIN 1"/>
    <property type="match status" value="1"/>
</dbReference>
<dbReference type="Pfam" id="PF13516">
    <property type="entry name" value="LRR_6"/>
    <property type="match status" value="3"/>
</dbReference>
<dbReference type="GO" id="GO:0005634">
    <property type="term" value="C:nucleus"/>
    <property type="evidence" value="ECO:0007669"/>
    <property type="project" value="TreeGrafter"/>
</dbReference>
<dbReference type="GO" id="GO:0005096">
    <property type="term" value="F:GTPase activator activity"/>
    <property type="evidence" value="ECO:0007669"/>
    <property type="project" value="UniProtKB-KW"/>
</dbReference>
<dbReference type="EMBL" id="HBGG01010873">
    <property type="protein sequence ID" value="CAD9203288.1"/>
    <property type="molecule type" value="Transcribed_RNA"/>
</dbReference>
<dbReference type="GO" id="GO:0005930">
    <property type="term" value="C:axoneme"/>
    <property type="evidence" value="ECO:0007669"/>
    <property type="project" value="UniProtKB-SubCell"/>
</dbReference>
<dbReference type="GO" id="GO:0031267">
    <property type="term" value="F:small GTPase binding"/>
    <property type="evidence" value="ECO:0007669"/>
    <property type="project" value="TreeGrafter"/>
</dbReference>
<organism evidence="6">
    <name type="scientific">Tetraselmis chuii</name>
    <dbReference type="NCBI Taxonomy" id="63592"/>
    <lineage>
        <taxon>Eukaryota</taxon>
        <taxon>Viridiplantae</taxon>
        <taxon>Chlorophyta</taxon>
        <taxon>core chlorophytes</taxon>
        <taxon>Chlorodendrophyceae</taxon>
        <taxon>Chlorodendrales</taxon>
        <taxon>Chlorodendraceae</taxon>
        <taxon>Tetraselmis</taxon>
    </lineage>
</organism>
<evidence type="ECO:0000313" key="6">
    <source>
        <dbReference type="EMBL" id="CAD9203288.1"/>
    </source>
</evidence>
<feature type="region of interest" description="Disordered" evidence="5">
    <location>
        <begin position="83"/>
        <end position="112"/>
    </location>
</feature>
<evidence type="ECO:0000256" key="3">
    <source>
        <dbReference type="ARBA" id="ARBA00022614"/>
    </source>
</evidence>
<keyword evidence="3" id="KW-0433">Leucine-rich repeat</keyword>
<dbReference type="InterPro" id="IPR032675">
    <property type="entry name" value="LRR_dom_sf"/>
</dbReference>
<dbReference type="AlphaFoldDB" id="A0A7S1SMD4"/>
<accession>A0A7S1SMD4</accession>
<evidence type="ECO:0000256" key="1">
    <source>
        <dbReference type="ARBA" id="ARBA00004430"/>
    </source>
</evidence>
<gene>
    <name evidence="6" type="ORF">TCHU04912_LOCUS5523</name>
</gene>
<dbReference type="GO" id="GO:0005829">
    <property type="term" value="C:cytosol"/>
    <property type="evidence" value="ECO:0007669"/>
    <property type="project" value="TreeGrafter"/>
</dbReference>
<protein>
    <submittedName>
        <fullName evidence="6">Uncharacterized protein</fullName>
    </submittedName>
</protein>
<evidence type="ECO:0000256" key="4">
    <source>
        <dbReference type="ARBA" id="ARBA00022737"/>
    </source>
</evidence>
<comment type="subcellular location">
    <subcellularLocation>
        <location evidence="1">Cytoplasm</location>
        <location evidence="1">Cytoskeleton</location>
        <location evidence="1">Cilium axoneme</location>
    </subcellularLocation>
</comment>
<evidence type="ECO:0000256" key="5">
    <source>
        <dbReference type="SAM" id="MobiDB-lite"/>
    </source>
</evidence>
<dbReference type="InterPro" id="IPR001611">
    <property type="entry name" value="Leu-rich_rpt"/>
</dbReference>
<keyword evidence="2" id="KW-0343">GTPase activation</keyword>
<sequence>MRRVGSSRPSQADRDSKLSSRLGLVLRRQAESIRLAIIGRSAQWPSKSSSKSGVTVVVPSAFVSENSKSAECREPGTLVEPAFSRSQTPDELRSPGDALRRRTSASGSTIVHEQRRAPEVVAALGDEMNKEASPTIAKAVPASVLRPGVKAVELEAHERFVAEAAKTLTRQYEKFAKDGLAERLKPRRSGDGEGCWAWEFAAPELVCTRWRMGDTGVCALLALLQACPNLDGSWTVFSALRTLSLRENAMSSHGAIKLAEALLKPRKNADSSWTPASSLEELYLFGNSIGDDGAVALAVALAPQLNCDGSWVCSTEMTTLDLRKNSIGDIGAVALSKALEPKQSVDDSWTITNALEKLHLNNNPIGRIGASALAAALQPRQNKAGHWTPSTRLTDLDLRWTRMGDSCKALISEAAAAHNRHLSDTTRRLQVFF</sequence>